<evidence type="ECO:0000313" key="1">
    <source>
        <dbReference type="EMBL" id="VXD15742.1"/>
    </source>
</evidence>
<reference evidence="1" key="1">
    <citation type="submission" date="2019-10" db="EMBL/GenBank/DDBJ databases">
        <authorList>
            <consortium name="Genoscope - CEA"/>
            <person name="William W."/>
        </authorList>
    </citation>
    <scope>NUCLEOTIDE SEQUENCE [LARGE SCALE GENOMIC DNA]</scope>
    <source>
        <strain evidence="1">BBR_PRJEB10992</strain>
    </source>
</reference>
<dbReference type="Proteomes" id="UP000184550">
    <property type="component" value="Unassembled WGS sequence"/>
</dbReference>
<dbReference type="AlphaFoldDB" id="A0A7Z9BMF0"/>
<organism evidence="1 2">
    <name type="scientific">Planktothrix serta PCC 8927</name>
    <dbReference type="NCBI Taxonomy" id="671068"/>
    <lineage>
        <taxon>Bacteria</taxon>
        <taxon>Bacillati</taxon>
        <taxon>Cyanobacteriota</taxon>
        <taxon>Cyanophyceae</taxon>
        <taxon>Oscillatoriophycideae</taxon>
        <taxon>Oscillatoriales</taxon>
        <taxon>Microcoleaceae</taxon>
        <taxon>Planktothrix</taxon>
    </lineage>
</organism>
<dbReference type="EMBL" id="CZCU02000124">
    <property type="protein sequence ID" value="VXD15742.1"/>
    <property type="molecule type" value="Genomic_DNA"/>
</dbReference>
<accession>A0A7Z9BMF0</accession>
<evidence type="ECO:0000313" key="2">
    <source>
        <dbReference type="Proteomes" id="UP000184550"/>
    </source>
</evidence>
<proteinExistence type="predicted"/>
<name>A0A7Z9BMF0_9CYAN</name>
<gene>
    <name evidence="1" type="ORF">PL8927_50181</name>
</gene>
<sequence>MKPAILLAYAEFVCVEISYNPYQGLKLLFKCLRVNSLC</sequence>
<keyword evidence="2" id="KW-1185">Reference proteome</keyword>
<comment type="caution">
    <text evidence="1">The sequence shown here is derived from an EMBL/GenBank/DDBJ whole genome shotgun (WGS) entry which is preliminary data.</text>
</comment>
<protein>
    <submittedName>
        <fullName evidence="1">Uncharacterized protein</fullName>
    </submittedName>
</protein>